<reference evidence="4" key="3">
    <citation type="journal article" date="2017" name="Nature">
        <title>Genome sequence of the progenitor of the wheat D genome Aegilops tauschii.</title>
        <authorList>
            <person name="Luo M.C."/>
            <person name="Gu Y.Q."/>
            <person name="Puiu D."/>
            <person name="Wang H."/>
            <person name="Twardziok S.O."/>
            <person name="Deal K.R."/>
            <person name="Huo N."/>
            <person name="Zhu T."/>
            <person name="Wang L."/>
            <person name="Wang Y."/>
            <person name="McGuire P.E."/>
            <person name="Liu S."/>
            <person name="Long H."/>
            <person name="Ramasamy R.K."/>
            <person name="Rodriguez J.C."/>
            <person name="Van S.L."/>
            <person name="Yuan L."/>
            <person name="Wang Z."/>
            <person name="Xia Z."/>
            <person name="Xiao L."/>
            <person name="Anderson O.D."/>
            <person name="Ouyang S."/>
            <person name="Liang Y."/>
            <person name="Zimin A.V."/>
            <person name="Pertea G."/>
            <person name="Qi P."/>
            <person name="Bennetzen J.L."/>
            <person name="Dai X."/>
            <person name="Dawson M.W."/>
            <person name="Muller H.G."/>
            <person name="Kugler K."/>
            <person name="Rivarola-Duarte L."/>
            <person name="Spannagl M."/>
            <person name="Mayer K.F.X."/>
            <person name="Lu F.H."/>
            <person name="Bevan M.W."/>
            <person name="Leroy P."/>
            <person name="Li P."/>
            <person name="You F.M."/>
            <person name="Sun Q."/>
            <person name="Liu Z."/>
            <person name="Lyons E."/>
            <person name="Wicker T."/>
            <person name="Salzberg S.L."/>
            <person name="Devos K.M."/>
            <person name="Dvorak J."/>
        </authorList>
    </citation>
    <scope>NUCLEOTIDE SEQUENCE [LARGE SCALE GENOMIC DNA]</scope>
    <source>
        <strain evidence="4">cv. AL8/78</strain>
    </source>
</reference>
<keyword evidence="2" id="KW-0472">Membrane</keyword>
<proteinExistence type="predicted"/>
<evidence type="ECO:0000313" key="5">
    <source>
        <dbReference type="Proteomes" id="UP000015105"/>
    </source>
</evidence>
<feature type="transmembrane region" description="Helical" evidence="2">
    <location>
        <begin position="270"/>
        <end position="291"/>
    </location>
</feature>
<dbReference type="AlphaFoldDB" id="A0A453GJU6"/>
<feature type="transmembrane region" description="Helical" evidence="2">
    <location>
        <begin position="201"/>
        <end position="224"/>
    </location>
</feature>
<dbReference type="InterPro" id="IPR026961">
    <property type="entry name" value="PGG_dom"/>
</dbReference>
<keyword evidence="5" id="KW-1185">Reference proteome</keyword>
<feature type="transmembrane region" description="Helical" evidence="2">
    <location>
        <begin position="157"/>
        <end position="181"/>
    </location>
</feature>
<name>A0A453GJU6_AEGTS</name>
<evidence type="ECO:0000313" key="4">
    <source>
        <dbReference type="EnsemblPlants" id="AET3Gv21057200.7"/>
    </source>
</evidence>
<protein>
    <recommendedName>
        <fullName evidence="3">PGG domain-containing protein</fullName>
    </recommendedName>
</protein>
<dbReference type="GO" id="GO:0016020">
    <property type="term" value="C:membrane"/>
    <property type="evidence" value="ECO:0007669"/>
    <property type="project" value="TreeGrafter"/>
</dbReference>
<feature type="transmembrane region" description="Helical" evidence="2">
    <location>
        <begin position="17"/>
        <end position="37"/>
    </location>
</feature>
<feature type="domain" description="PGG" evidence="3">
    <location>
        <begin position="153"/>
        <end position="229"/>
    </location>
</feature>
<dbReference type="Proteomes" id="UP000015105">
    <property type="component" value="Chromosome 3D"/>
</dbReference>
<dbReference type="Gramene" id="AET3Gv21057200.7">
    <property type="protein sequence ID" value="AET3Gv21057200.7"/>
    <property type="gene ID" value="AET3Gv21057200"/>
</dbReference>
<organism evidence="4 5">
    <name type="scientific">Aegilops tauschii subsp. strangulata</name>
    <name type="common">Goatgrass</name>
    <dbReference type="NCBI Taxonomy" id="200361"/>
    <lineage>
        <taxon>Eukaryota</taxon>
        <taxon>Viridiplantae</taxon>
        <taxon>Streptophyta</taxon>
        <taxon>Embryophyta</taxon>
        <taxon>Tracheophyta</taxon>
        <taxon>Spermatophyta</taxon>
        <taxon>Magnoliopsida</taxon>
        <taxon>Liliopsida</taxon>
        <taxon>Poales</taxon>
        <taxon>Poaceae</taxon>
        <taxon>BOP clade</taxon>
        <taxon>Pooideae</taxon>
        <taxon>Triticodae</taxon>
        <taxon>Triticeae</taxon>
        <taxon>Triticinae</taxon>
        <taxon>Aegilops</taxon>
    </lineage>
</organism>
<reference evidence="5" key="1">
    <citation type="journal article" date="2014" name="Science">
        <title>Ancient hybridizations among the ancestral genomes of bread wheat.</title>
        <authorList>
            <consortium name="International Wheat Genome Sequencing Consortium,"/>
            <person name="Marcussen T."/>
            <person name="Sandve S.R."/>
            <person name="Heier L."/>
            <person name="Spannagl M."/>
            <person name="Pfeifer M."/>
            <person name="Jakobsen K.S."/>
            <person name="Wulff B.B."/>
            <person name="Steuernagel B."/>
            <person name="Mayer K.F."/>
            <person name="Olsen O.A."/>
        </authorList>
    </citation>
    <scope>NUCLEOTIDE SEQUENCE [LARGE SCALE GENOMIC DNA]</scope>
    <source>
        <strain evidence="5">cv. AL8/78</strain>
    </source>
</reference>
<dbReference type="PANTHER" id="PTHR24177:SF432">
    <property type="entry name" value="OS06G0286146 PROTEIN"/>
    <property type="match status" value="1"/>
</dbReference>
<feature type="region of interest" description="Disordered" evidence="1">
    <location>
        <begin position="113"/>
        <end position="151"/>
    </location>
</feature>
<keyword evidence="2" id="KW-0812">Transmembrane</keyword>
<feature type="transmembrane region" description="Helical" evidence="2">
    <location>
        <begin position="297"/>
        <end position="318"/>
    </location>
</feature>
<feature type="compositionally biased region" description="Basic and acidic residues" evidence="1">
    <location>
        <begin position="134"/>
        <end position="151"/>
    </location>
</feature>
<evidence type="ECO:0000256" key="1">
    <source>
        <dbReference type="SAM" id="MobiDB-lite"/>
    </source>
</evidence>
<evidence type="ECO:0000259" key="3">
    <source>
        <dbReference type="Pfam" id="PF13962"/>
    </source>
</evidence>
<sequence>LAGDPILPDTHYRRYLAFYYCNATAFAASLVACLLLLFLNEEETISATVLRAVMVLDLFGLMGAYAAGSCRDLFTTIYSSLLVSAVFAYITKVFITYTLHRVLTNRTQVKGDANTQEEDYDANGNPERQDEDYDAKRDPEKQDEERNAKTGDREQDVLILLATFVVAITYMAGLGPPGGFWGSSQDGHRVSDPIMQDHYSARYQAFFVCNTTAFVASLLVIVLLMDKELSKAITGASKAITGDRTGASTGDKTGASKAICKAIFSPTRFVVLYGFIAVALTGLMGAYAAGSCREADATIYVVCLAGAVLASIFLQVAIPRATKKKCWGHNLLKL</sequence>
<reference evidence="4" key="4">
    <citation type="submission" date="2019-03" db="UniProtKB">
        <authorList>
            <consortium name="EnsemblPlants"/>
        </authorList>
    </citation>
    <scope>IDENTIFICATION</scope>
</reference>
<evidence type="ECO:0000256" key="2">
    <source>
        <dbReference type="SAM" id="Phobius"/>
    </source>
</evidence>
<dbReference type="EnsemblPlants" id="AET3Gv21057200.7">
    <property type="protein sequence ID" value="AET3Gv21057200.7"/>
    <property type="gene ID" value="AET3Gv21057200"/>
</dbReference>
<feature type="domain" description="PGG" evidence="3">
    <location>
        <begin position="2"/>
        <end position="71"/>
    </location>
</feature>
<feature type="transmembrane region" description="Helical" evidence="2">
    <location>
        <begin position="49"/>
        <end position="67"/>
    </location>
</feature>
<reference evidence="5" key="2">
    <citation type="journal article" date="2017" name="Nat. Plants">
        <title>The Aegilops tauschii genome reveals multiple impacts of transposons.</title>
        <authorList>
            <person name="Zhao G."/>
            <person name="Zou C."/>
            <person name="Li K."/>
            <person name="Wang K."/>
            <person name="Li T."/>
            <person name="Gao L."/>
            <person name="Zhang X."/>
            <person name="Wang H."/>
            <person name="Yang Z."/>
            <person name="Liu X."/>
            <person name="Jiang W."/>
            <person name="Mao L."/>
            <person name="Kong X."/>
            <person name="Jiao Y."/>
            <person name="Jia J."/>
        </authorList>
    </citation>
    <scope>NUCLEOTIDE SEQUENCE [LARGE SCALE GENOMIC DNA]</scope>
    <source>
        <strain evidence="5">cv. AL8/78</strain>
    </source>
</reference>
<feature type="transmembrane region" description="Helical" evidence="2">
    <location>
        <begin position="73"/>
        <end position="95"/>
    </location>
</feature>
<keyword evidence="2" id="KW-1133">Transmembrane helix</keyword>
<dbReference type="PANTHER" id="PTHR24177">
    <property type="entry name" value="CASKIN"/>
    <property type="match status" value="1"/>
</dbReference>
<reference evidence="4" key="5">
    <citation type="journal article" date="2021" name="G3 (Bethesda)">
        <title>Aegilops tauschii genome assembly Aet v5.0 features greater sequence contiguity and improved annotation.</title>
        <authorList>
            <person name="Wang L."/>
            <person name="Zhu T."/>
            <person name="Rodriguez J.C."/>
            <person name="Deal K.R."/>
            <person name="Dubcovsky J."/>
            <person name="McGuire P.E."/>
            <person name="Lux T."/>
            <person name="Spannagl M."/>
            <person name="Mayer K.F.X."/>
            <person name="Baldrich P."/>
            <person name="Meyers B.C."/>
            <person name="Huo N."/>
            <person name="Gu Y.Q."/>
            <person name="Zhou H."/>
            <person name="Devos K.M."/>
            <person name="Bennetzen J.L."/>
            <person name="Unver T."/>
            <person name="Budak H."/>
            <person name="Gulick P.J."/>
            <person name="Galiba G."/>
            <person name="Kalapos B."/>
            <person name="Nelson D.R."/>
            <person name="Li P."/>
            <person name="You F.M."/>
            <person name="Luo M.C."/>
            <person name="Dvorak J."/>
        </authorList>
    </citation>
    <scope>NUCLEOTIDE SEQUENCE [LARGE SCALE GENOMIC DNA]</scope>
    <source>
        <strain evidence="4">cv. AL8/78</strain>
    </source>
</reference>
<dbReference type="Pfam" id="PF13962">
    <property type="entry name" value="PGG"/>
    <property type="match status" value="2"/>
</dbReference>
<accession>A0A453GJU6</accession>